<dbReference type="PRINTS" id="PR00320">
    <property type="entry name" value="GPROTEINBRPT"/>
</dbReference>
<feature type="region of interest" description="Disordered" evidence="5">
    <location>
        <begin position="268"/>
        <end position="310"/>
    </location>
</feature>
<feature type="coiled-coil region" evidence="4">
    <location>
        <begin position="326"/>
        <end position="374"/>
    </location>
</feature>
<dbReference type="SUPFAM" id="SSF50978">
    <property type="entry name" value="WD40 repeat-like"/>
    <property type="match status" value="1"/>
</dbReference>
<evidence type="ECO:0000313" key="6">
    <source>
        <dbReference type="EMBL" id="KAL2911362.1"/>
    </source>
</evidence>
<evidence type="ECO:0000256" key="4">
    <source>
        <dbReference type="SAM" id="Coils"/>
    </source>
</evidence>
<dbReference type="Gene3D" id="6.10.280.220">
    <property type="match status" value="1"/>
</dbReference>
<feature type="repeat" description="WD" evidence="3">
    <location>
        <begin position="479"/>
        <end position="518"/>
    </location>
</feature>
<feature type="repeat" description="WD" evidence="3">
    <location>
        <begin position="568"/>
        <end position="607"/>
    </location>
</feature>
<dbReference type="PROSITE" id="PS50294">
    <property type="entry name" value="WD_REPEATS_REGION"/>
    <property type="match status" value="5"/>
</dbReference>
<proteinExistence type="predicted"/>
<feature type="region of interest" description="Disordered" evidence="5">
    <location>
        <begin position="86"/>
        <end position="162"/>
    </location>
</feature>
<name>A0ABR4MVR6_9FUNG</name>
<dbReference type="SMART" id="SM00320">
    <property type="entry name" value="WD40"/>
    <property type="match status" value="7"/>
</dbReference>
<reference evidence="6 7" key="1">
    <citation type="submission" date="2023-09" db="EMBL/GenBank/DDBJ databases">
        <title>Pangenome analysis of Batrachochytrium dendrobatidis and related Chytrids.</title>
        <authorList>
            <person name="Yacoub M.N."/>
            <person name="Stajich J.E."/>
            <person name="James T.Y."/>
        </authorList>
    </citation>
    <scope>NUCLEOTIDE SEQUENCE [LARGE SCALE GENOMIC DNA]</scope>
    <source>
        <strain evidence="6 7">JEL0888</strain>
    </source>
</reference>
<sequence length="911" mass="94347">MDAHYQRAIAAARPLLPADPLAAAVAADAADPLLPAAGDLPADETRTPTPLPPLAGVSDCAFAELADAKPPAVAADAAAAAASSQNTPAADGAADAPLPPDAGSDADVAEPPAAAAPPAPAEDAAAAPARAASAMSSHAAAGPARPLDMDDDVAPPADPESSITFYQGFRASHPRLAKPRPKPQPGSAGQPAAHSQQLQHRSAFEKQSPSAVLLSLGQMLLASTLGLPIRRVPSKPALMAPPSSAARAKQQQASSFAAGFFPSFTGAGSSAGSSASSSPTQTAPASASASGASTPLRRGSSSVSVSRLPDKTRHQASAINNITRIFSELLTERDILLEEADELQDKRGCIESELAEIETQLANLLARKEQLHETLHTVIEREEVISELVDSLDARISTIGEQTVKVEKTIRTIRGDSGLLIEKTDPLGQANTCIKTLFGHKETVECVDFETPRGLLASGSADKTVRIWDLASNRCLGVLTGHSGWVRAVQIRGTTIMSGSSDHTIRQWDAAAIEQIDEPDFDAAPVRKRPPLLKASGPSRQSMYTDDDDATVDDGEGDEPSGPYIRTFEGHTGAVTSLMFDASSLLSGSADGTIRMWDRATGATLSIFESAPALDVLEGFSSIYNVQPARSDAGSDAFSGWQSASASVYGAVGAAAPPPPPSATSPVPFATVFGQPEFDGWMQLDSNGGGNEPRKITADFDFYTPVETDGFGGAAASPYAGEHAANGSRASLGSHTHSSAAASHATPATSAAIGAAAATVPAQQVASLFFEHHLLVSGHSDGIVRLWDLRTNRCHRELKGHVGAVRAVRLHDGQVYSGGGTDKTVKIWDVRLGGSLTQEIRVEGSVTGLAFDASRLAIACGIKDVVVYHASSRTLTRLEGHTRPVAAVGLVGSALVSGGMDATVRVWRVDL</sequence>
<evidence type="ECO:0000256" key="3">
    <source>
        <dbReference type="PROSITE-ProRule" id="PRU00221"/>
    </source>
</evidence>
<dbReference type="InterPro" id="IPR015943">
    <property type="entry name" value="WD40/YVTN_repeat-like_dom_sf"/>
</dbReference>
<dbReference type="InterPro" id="IPR019775">
    <property type="entry name" value="WD40_repeat_CS"/>
</dbReference>
<dbReference type="Pfam" id="PF00400">
    <property type="entry name" value="WD40"/>
    <property type="match status" value="6"/>
</dbReference>
<feature type="region of interest" description="Disordered" evidence="5">
    <location>
        <begin position="523"/>
        <end position="559"/>
    </location>
</feature>
<organism evidence="6 7">
    <name type="scientific">Polyrhizophydium stewartii</name>
    <dbReference type="NCBI Taxonomy" id="2732419"/>
    <lineage>
        <taxon>Eukaryota</taxon>
        <taxon>Fungi</taxon>
        <taxon>Fungi incertae sedis</taxon>
        <taxon>Chytridiomycota</taxon>
        <taxon>Chytridiomycota incertae sedis</taxon>
        <taxon>Chytridiomycetes</taxon>
        <taxon>Rhizophydiales</taxon>
        <taxon>Rhizophydiales incertae sedis</taxon>
        <taxon>Polyrhizophydium</taxon>
    </lineage>
</organism>
<comment type="caution">
    <text evidence="6">The sequence shown here is derived from an EMBL/GenBank/DDBJ whole genome shotgun (WGS) entry which is preliminary data.</text>
</comment>
<evidence type="ECO:0000256" key="1">
    <source>
        <dbReference type="ARBA" id="ARBA00022574"/>
    </source>
</evidence>
<accession>A0ABR4MVR6</accession>
<dbReference type="GO" id="GO:0140680">
    <property type="term" value="F:histone H3K36me/H3K36me2 demethylase activity"/>
    <property type="evidence" value="ECO:0007669"/>
    <property type="project" value="UniProtKB-EC"/>
</dbReference>
<evidence type="ECO:0000256" key="5">
    <source>
        <dbReference type="SAM" id="MobiDB-lite"/>
    </source>
</evidence>
<feature type="repeat" description="WD" evidence="3">
    <location>
        <begin position="878"/>
        <end position="911"/>
    </location>
</feature>
<keyword evidence="6" id="KW-0560">Oxidoreductase</keyword>
<feature type="repeat" description="WD" evidence="3">
    <location>
        <begin position="798"/>
        <end position="838"/>
    </location>
</feature>
<feature type="region of interest" description="Disordered" evidence="5">
    <location>
        <begin position="174"/>
        <end position="206"/>
    </location>
</feature>
<feature type="compositionally biased region" description="Polar residues" evidence="5">
    <location>
        <begin position="193"/>
        <end position="206"/>
    </location>
</feature>
<dbReference type="EC" id="1.14.11.27" evidence="6"/>
<feature type="compositionally biased region" description="Low complexity" evidence="5">
    <location>
        <begin position="86"/>
        <end position="113"/>
    </location>
</feature>
<feature type="compositionally biased region" description="Acidic residues" evidence="5">
    <location>
        <begin position="545"/>
        <end position="559"/>
    </location>
</feature>
<keyword evidence="2" id="KW-0677">Repeat</keyword>
<feature type="compositionally biased region" description="Low complexity" evidence="5">
    <location>
        <begin position="268"/>
        <end position="306"/>
    </location>
</feature>
<protein>
    <submittedName>
        <fullName evidence="6">Mitochondrial fission protein</fullName>
        <ecNumber evidence="6">1.14.11.27</ecNumber>
    </submittedName>
</protein>
<dbReference type="PROSITE" id="PS50082">
    <property type="entry name" value="WD_REPEATS_2"/>
    <property type="match status" value="6"/>
</dbReference>
<evidence type="ECO:0000256" key="2">
    <source>
        <dbReference type="ARBA" id="ARBA00022737"/>
    </source>
</evidence>
<keyword evidence="4" id="KW-0175">Coiled coil</keyword>
<keyword evidence="1 3" id="KW-0853">WD repeat</keyword>
<evidence type="ECO:0000313" key="7">
    <source>
        <dbReference type="Proteomes" id="UP001527925"/>
    </source>
</evidence>
<feature type="compositionally biased region" description="Low complexity" evidence="5">
    <location>
        <begin position="121"/>
        <end position="146"/>
    </location>
</feature>
<dbReference type="Gene3D" id="2.130.10.10">
    <property type="entry name" value="YVTN repeat-like/Quinoprotein amine dehydrogenase"/>
    <property type="match status" value="2"/>
</dbReference>
<feature type="repeat" description="WD" evidence="3">
    <location>
        <begin position="774"/>
        <end position="797"/>
    </location>
</feature>
<feature type="region of interest" description="Disordered" evidence="5">
    <location>
        <begin position="724"/>
        <end position="745"/>
    </location>
</feature>
<keyword evidence="7" id="KW-1185">Reference proteome</keyword>
<dbReference type="PANTHER" id="PTHR22847:SF637">
    <property type="entry name" value="WD REPEAT DOMAIN 5B"/>
    <property type="match status" value="1"/>
</dbReference>
<dbReference type="InterPro" id="IPR036322">
    <property type="entry name" value="WD40_repeat_dom_sf"/>
</dbReference>
<gene>
    <name evidence="6" type="primary">MDV1</name>
    <name evidence="6" type="ORF">HK105_209174</name>
</gene>
<feature type="compositionally biased region" description="Low complexity" evidence="5">
    <location>
        <begin position="730"/>
        <end position="745"/>
    </location>
</feature>
<dbReference type="Proteomes" id="UP001527925">
    <property type="component" value="Unassembled WGS sequence"/>
</dbReference>
<dbReference type="InterPro" id="IPR001680">
    <property type="entry name" value="WD40_rpt"/>
</dbReference>
<dbReference type="PROSITE" id="PS00678">
    <property type="entry name" value="WD_REPEATS_1"/>
    <property type="match status" value="2"/>
</dbReference>
<dbReference type="CDD" id="cd00200">
    <property type="entry name" value="WD40"/>
    <property type="match status" value="1"/>
</dbReference>
<feature type="repeat" description="WD" evidence="3">
    <location>
        <begin position="437"/>
        <end position="478"/>
    </location>
</feature>
<dbReference type="PANTHER" id="PTHR22847">
    <property type="entry name" value="WD40 REPEAT PROTEIN"/>
    <property type="match status" value="1"/>
</dbReference>
<dbReference type="InterPro" id="IPR020472">
    <property type="entry name" value="WD40_PAC1"/>
</dbReference>
<dbReference type="EMBL" id="JADGIZ020000116">
    <property type="protein sequence ID" value="KAL2911362.1"/>
    <property type="molecule type" value="Genomic_DNA"/>
</dbReference>